<accession>A0A0M8P7V2</accession>
<protein>
    <submittedName>
        <fullName evidence="1">Uncharacterized protein</fullName>
    </submittedName>
</protein>
<reference evidence="1 2" key="1">
    <citation type="submission" date="2015-08" db="EMBL/GenBank/DDBJ databases">
        <title>Genome sequencing of Penicillium nordicum.</title>
        <authorList>
            <person name="Nguyen H.D."/>
            <person name="Seifert K.A."/>
        </authorList>
    </citation>
    <scope>NUCLEOTIDE SEQUENCE [LARGE SCALE GENOMIC DNA]</scope>
    <source>
        <strain evidence="1 2">DAOMC 185683</strain>
    </source>
</reference>
<organism evidence="1 2">
    <name type="scientific">Penicillium nordicum</name>
    <dbReference type="NCBI Taxonomy" id="229535"/>
    <lineage>
        <taxon>Eukaryota</taxon>
        <taxon>Fungi</taxon>
        <taxon>Dikarya</taxon>
        <taxon>Ascomycota</taxon>
        <taxon>Pezizomycotina</taxon>
        <taxon>Eurotiomycetes</taxon>
        <taxon>Eurotiomycetidae</taxon>
        <taxon>Eurotiales</taxon>
        <taxon>Aspergillaceae</taxon>
        <taxon>Penicillium</taxon>
    </lineage>
</organism>
<dbReference type="Proteomes" id="UP000037696">
    <property type="component" value="Unassembled WGS sequence"/>
</dbReference>
<gene>
    <name evidence="1" type="ORF">ACN38_g6628</name>
</gene>
<keyword evidence="2" id="KW-1185">Reference proteome</keyword>
<sequence>GTCEVRVDLNYCLAI</sequence>
<evidence type="ECO:0000313" key="1">
    <source>
        <dbReference type="EMBL" id="KOS42501.1"/>
    </source>
</evidence>
<proteinExistence type="predicted"/>
<comment type="caution">
    <text evidence="1">The sequence shown here is derived from an EMBL/GenBank/DDBJ whole genome shotgun (WGS) entry which is preliminary data.</text>
</comment>
<name>A0A0M8P7V2_9EURO</name>
<evidence type="ECO:0000313" key="2">
    <source>
        <dbReference type="Proteomes" id="UP000037696"/>
    </source>
</evidence>
<feature type="non-terminal residue" evidence="1">
    <location>
        <position position="1"/>
    </location>
</feature>
<dbReference type="EMBL" id="LHQQ01000104">
    <property type="protein sequence ID" value="KOS42501.1"/>
    <property type="molecule type" value="Genomic_DNA"/>
</dbReference>